<protein>
    <submittedName>
        <fullName evidence="1">Uncharacterized protein</fullName>
    </submittedName>
</protein>
<reference evidence="1 2" key="1">
    <citation type="submission" date="2021-06" db="EMBL/GenBank/DDBJ databases">
        <title>Caerostris extrusa draft genome.</title>
        <authorList>
            <person name="Kono N."/>
            <person name="Arakawa K."/>
        </authorList>
    </citation>
    <scope>NUCLEOTIDE SEQUENCE [LARGE SCALE GENOMIC DNA]</scope>
</reference>
<evidence type="ECO:0000313" key="2">
    <source>
        <dbReference type="Proteomes" id="UP001054945"/>
    </source>
</evidence>
<feature type="non-terminal residue" evidence="1">
    <location>
        <position position="39"/>
    </location>
</feature>
<proteinExistence type="predicted"/>
<sequence length="39" mass="4701">MDAVSPRVKEDQYLQAGEEFWQRSHLLYMFYKHPLGRSS</sequence>
<evidence type="ECO:0000313" key="1">
    <source>
        <dbReference type="EMBL" id="GIY64094.1"/>
    </source>
</evidence>
<name>A0AAV4V2H3_CAEEX</name>
<accession>A0AAV4V2H3</accession>
<gene>
    <name evidence="1" type="ORF">CEXT_201761</name>
</gene>
<comment type="caution">
    <text evidence="1">The sequence shown here is derived from an EMBL/GenBank/DDBJ whole genome shotgun (WGS) entry which is preliminary data.</text>
</comment>
<keyword evidence="2" id="KW-1185">Reference proteome</keyword>
<dbReference type="Proteomes" id="UP001054945">
    <property type="component" value="Unassembled WGS sequence"/>
</dbReference>
<dbReference type="EMBL" id="BPLR01013832">
    <property type="protein sequence ID" value="GIY64094.1"/>
    <property type="molecule type" value="Genomic_DNA"/>
</dbReference>
<organism evidence="1 2">
    <name type="scientific">Caerostris extrusa</name>
    <name type="common">Bark spider</name>
    <name type="synonym">Caerostris bankana</name>
    <dbReference type="NCBI Taxonomy" id="172846"/>
    <lineage>
        <taxon>Eukaryota</taxon>
        <taxon>Metazoa</taxon>
        <taxon>Ecdysozoa</taxon>
        <taxon>Arthropoda</taxon>
        <taxon>Chelicerata</taxon>
        <taxon>Arachnida</taxon>
        <taxon>Araneae</taxon>
        <taxon>Araneomorphae</taxon>
        <taxon>Entelegynae</taxon>
        <taxon>Araneoidea</taxon>
        <taxon>Araneidae</taxon>
        <taxon>Caerostris</taxon>
    </lineage>
</organism>
<dbReference type="AlphaFoldDB" id="A0AAV4V2H3"/>